<evidence type="ECO:0000259" key="2">
    <source>
        <dbReference type="PROSITE" id="PS51857"/>
    </source>
</evidence>
<organism evidence="3">
    <name type="scientific">viral metagenome</name>
    <dbReference type="NCBI Taxonomy" id="1070528"/>
    <lineage>
        <taxon>unclassified sequences</taxon>
        <taxon>metagenomes</taxon>
        <taxon>organismal metagenomes</taxon>
    </lineage>
</organism>
<dbReference type="InterPro" id="IPR012340">
    <property type="entry name" value="NA-bd_OB-fold"/>
</dbReference>
<dbReference type="AlphaFoldDB" id="A0A6C0LCZ9"/>
<feature type="compositionally biased region" description="Basic and acidic residues" evidence="1">
    <location>
        <begin position="106"/>
        <end position="132"/>
    </location>
</feature>
<dbReference type="Pfam" id="PF00313">
    <property type="entry name" value="CSD"/>
    <property type="match status" value="1"/>
</dbReference>
<feature type="domain" description="CSD" evidence="2">
    <location>
        <begin position="15"/>
        <end position="88"/>
    </location>
</feature>
<dbReference type="EMBL" id="MN740472">
    <property type="protein sequence ID" value="QHU28473.1"/>
    <property type="molecule type" value="Genomic_DNA"/>
</dbReference>
<dbReference type="CDD" id="cd04458">
    <property type="entry name" value="CSP_CDS"/>
    <property type="match status" value="1"/>
</dbReference>
<dbReference type="SUPFAM" id="SSF50249">
    <property type="entry name" value="Nucleic acid-binding proteins"/>
    <property type="match status" value="1"/>
</dbReference>
<dbReference type="GO" id="GO:0003676">
    <property type="term" value="F:nucleic acid binding"/>
    <property type="evidence" value="ECO:0007669"/>
    <property type="project" value="InterPro"/>
</dbReference>
<dbReference type="PANTHER" id="PTHR11544">
    <property type="entry name" value="COLD SHOCK DOMAIN CONTAINING PROTEINS"/>
    <property type="match status" value="1"/>
</dbReference>
<evidence type="ECO:0000256" key="1">
    <source>
        <dbReference type="SAM" id="MobiDB-lite"/>
    </source>
</evidence>
<feature type="region of interest" description="Disordered" evidence="1">
    <location>
        <begin position="106"/>
        <end position="155"/>
    </location>
</feature>
<reference evidence="3" key="1">
    <citation type="journal article" date="2020" name="Nature">
        <title>Giant virus diversity and host interactions through global metagenomics.</title>
        <authorList>
            <person name="Schulz F."/>
            <person name="Roux S."/>
            <person name="Paez-Espino D."/>
            <person name="Jungbluth S."/>
            <person name="Walsh D.A."/>
            <person name="Denef V.J."/>
            <person name="McMahon K.D."/>
            <person name="Konstantinidis K.T."/>
            <person name="Eloe-Fadrosh E.A."/>
            <person name="Kyrpides N.C."/>
            <person name="Woyke T."/>
        </authorList>
    </citation>
    <scope>NUCLEOTIDE SEQUENCE</scope>
    <source>
        <strain evidence="3">GVMAG-M-3300027770-73</strain>
    </source>
</reference>
<dbReference type="PROSITE" id="PS51857">
    <property type="entry name" value="CSD_2"/>
    <property type="match status" value="1"/>
</dbReference>
<dbReference type="InterPro" id="IPR050181">
    <property type="entry name" value="Cold_shock_domain"/>
</dbReference>
<dbReference type="SMART" id="SM00357">
    <property type="entry name" value="CSP"/>
    <property type="match status" value="1"/>
</dbReference>
<dbReference type="Gene3D" id="2.40.50.140">
    <property type="entry name" value="Nucleic acid-binding proteins"/>
    <property type="match status" value="1"/>
</dbReference>
<accession>A0A6C0LCZ9</accession>
<proteinExistence type="predicted"/>
<evidence type="ECO:0000313" key="3">
    <source>
        <dbReference type="EMBL" id="QHU28473.1"/>
    </source>
</evidence>
<dbReference type="InterPro" id="IPR002059">
    <property type="entry name" value="CSP_DNA-bd"/>
</dbReference>
<dbReference type="InterPro" id="IPR011129">
    <property type="entry name" value="CSD"/>
</dbReference>
<name>A0A6C0LCZ9_9ZZZZ</name>
<protein>
    <recommendedName>
        <fullName evidence="2">CSD domain-containing protein</fullName>
    </recommendedName>
</protein>
<sequence>MSCEQTSETPSSEVQLLGRVKWFNNKAGYGFISVTDGSQSGNEIFVHHSGINVSQEQYRYLVQGEYVQFYLDNTPGKVHAVQAKNVSGINGGMLMCETRRDFKQGRFSYKSEEEQHSTRSAPRERVQRDPRNRGPRGPRGAGPRSDKEWSLVGQT</sequence>